<feature type="transmembrane region" description="Helical" evidence="13">
    <location>
        <begin position="90"/>
        <end position="111"/>
    </location>
</feature>
<dbReference type="InterPro" id="IPR003594">
    <property type="entry name" value="HATPase_dom"/>
</dbReference>
<dbReference type="PROSITE" id="PS50109">
    <property type="entry name" value="HIS_KIN"/>
    <property type="match status" value="1"/>
</dbReference>
<organism evidence="15 16">
    <name type="scientific">Caulobacter zeae</name>
    <dbReference type="NCBI Taxonomy" id="2055137"/>
    <lineage>
        <taxon>Bacteria</taxon>
        <taxon>Pseudomonadati</taxon>
        <taxon>Pseudomonadota</taxon>
        <taxon>Alphaproteobacteria</taxon>
        <taxon>Caulobacterales</taxon>
        <taxon>Caulobacteraceae</taxon>
        <taxon>Caulobacter</taxon>
    </lineage>
</organism>
<protein>
    <recommendedName>
        <fullName evidence="3">histidine kinase</fullName>
        <ecNumber evidence="3">2.7.13.3</ecNumber>
    </recommendedName>
</protein>
<dbReference type="InterPro" id="IPR038318">
    <property type="entry name" value="KdpD_sf"/>
</dbReference>
<evidence type="ECO:0000256" key="3">
    <source>
        <dbReference type="ARBA" id="ARBA00012438"/>
    </source>
</evidence>
<dbReference type="EC" id="2.7.13.3" evidence="3"/>
<evidence type="ECO:0000256" key="2">
    <source>
        <dbReference type="ARBA" id="ARBA00004141"/>
    </source>
</evidence>
<comment type="catalytic activity">
    <reaction evidence="1">
        <text>ATP + protein L-histidine = ADP + protein N-phospho-L-histidine.</text>
        <dbReference type="EC" id="2.7.13.3"/>
    </reaction>
</comment>
<comment type="caution">
    <text evidence="15">The sequence shown here is derived from an EMBL/GenBank/DDBJ whole genome shotgun (WGS) entry which is preliminary data.</text>
</comment>
<dbReference type="Pfam" id="PF07568">
    <property type="entry name" value="HisKA_2"/>
    <property type="match status" value="1"/>
</dbReference>
<evidence type="ECO:0000256" key="8">
    <source>
        <dbReference type="ARBA" id="ARBA00022777"/>
    </source>
</evidence>
<keyword evidence="10 13" id="KW-1133">Transmembrane helix</keyword>
<dbReference type="Proteomes" id="UP000234479">
    <property type="component" value="Unassembled WGS sequence"/>
</dbReference>
<feature type="transmembrane region" description="Helical" evidence="13">
    <location>
        <begin position="141"/>
        <end position="160"/>
    </location>
</feature>
<dbReference type="PANTHER" id="PTHR41523:SF8">
    <property type="entry name" value="ETHYLENE RESPONSE SENSOR PROTEIN"/>
    <property type="match status" value="1"/>
</dbReference>
<dbReference type="GO" id="GO:0005524">
    <property type="term" value="F:ATP binding"/>
    <property type="evidence" value="ECO:0007669"/>
    <property type="project" value="UniProtKB-KW"/>
</dbReference>
<dbReference type="AlphaFoldDB" id="A0A2N5DML3"/>
<dbReference type="EMBL" id="PJRS01000016">
    <property type="protein sequence ID" value="PLR27277.1"/>
    <property type="molecule type" value="Genomic_DNA"/>
</dbReference>
<comment type="subcellular location">
    <subcellularLocation>
        <location evidence="2">Membrane</location>
        <topology evidence="2">Multi-pass membrane protein</topology>
    </subcellularLocation>
</comment>
<keyword evidence="12 13" id="KW-0472">Membrane</keyword>
<dbReference type="InterPro" id="IPR036890">
    <property type="entry name" value="HATPase_C_sf"/>
</dbReference>
<evidence type="ECO:0000256" key="7">
    <source>
        <dbReference type="ARBA" id="ARBA00022741"/>
    </source>
</evidence>
<proteinExistence type="predicted"/>
<accession>A0A2N5DML3</accession>
<dbReference type="PANTHER" id="PTHR41523">
    <property type="entry name" value="TWO-COMPONENT SYSTEM SENSOR PROTEIN"/>
    <property type="match status" value="1"/>
</dbReference>
<keyword evidence="5" id="KW-0808">Transferase</keyword>
<name>A0A2N5DML3_9CAUL</name>
<evidence type="ECO:0000256" key="12">
    <source>
        <dbReference type="ARBA" id="ARBA00023136"/>
    </source>
</evidence>
<evidence type="ECO:0000256" key="11">
    <source>
        <dbReference type="ARBA" id="ARBA00023012"/>
    </source>
</evidence>
<reference evidence="15 16" key="1">
    <citation type="submission" date="2017-12" db="EMBL/GenBank/DDBJ databases">
        <title>The genome sequence of Caulobacter sp. 410.</title>
        <authorList>
            <person name="Gao J."/>
            <person name="Mao X."/>
            <person name="Sun J."/>
        </authorList>
    </citation>
    <scope>NUCLEOTIDE SEQUENCE [LARGE SCALE GENOMIC DNA]</scope>
    <source>
        <strain evidence="15 16">410</strain>
    </source>
</reference>
<gene>
    <name evidence="15" type="ORF">SGCZBJ_07715</name>
</gene>
<evidence type="ECO:0000256" key="4">
    <source>
        <dbReference type="ARBA" id="ARBA00022553"/>
    </source>
</evidence>
<dbReference type="Gene3D" id="3.30.565.10">
    <property type="entry name" value="Histidine kinase-like ATPase, C-terminal domain"/>
    <property type="match status" value="1"/>
</dbReference>
<evidence type="ECO:0000256" key="13">
    <source>
        <dbReference type="SAM" id="Phobius"/>
    </source>
</evidence>
<dbReference type="GO" id="GO:0016020">
    <property type="term" value="C:membrane"/>
    <property type="evidence" value="ECO:0007669"/>
    <property type="project" value="UniProtKB-SubCell"/>
</dbReference>
<dbReference type="GO" id="GO:0004673">
    <property type="term" value="F:protein histidine kinase activity"/>
    <property type="evidence" value="ECO:0007669"/>
    <property type="project" value="UniProtKB-EC"/>
</dbReference>
<dbReference type="InterPro" id="IPR025201">
    <property type="entry name" value="KdpD_TM"/>
</dbReference>
<keyword evidence="16" id="KW-1185">Reference proteome</keyword>
<dbReference type="Pfam" id="PF13493">
    <property type="entry name" value="DUF4118"/>
    <property type="match status" value="1"/>
</dbReference>
<feature type="domain" description="Histidine kinase" evidence="14">
    <location>
        <begin position="216"/>
        <end position="406"/>
    </location>
</feature>
<dbReference type="InterPro" id="IPR005467">
    <property type="entry name" value="His_kinase_dom"/>
</dbReference>
<evidence type="ECO:0000259" key="14">
    <source>
        <dbReference type="PROSITE" id="PS50109"/>
    </source>
</evidence>
<keyword evidence="9" id="KW-0067">ATP-binding</keyword>
<keyword evidence="11" id="KW-0902">Two-component regulatory system</keyword>
<evidence type="ECO:0000313" key="15">
    <source>
        <dbReference type="EMBL" id="PLR27277.1"/>
    </source>
</evidence>
<keyword evidence="7" id="KW-0547">Nucleotide-binding</keyword>
<evidence type="ECO:0000256" key="5">
    <source>
        <dbReference type="ARBA" id="ARBA00022679"/>
    </source>
</evidence>
<feature type="transmembrane region" description="Helical" evidence="13">
    <location>
        <begin position="117"/>
        <end position="134"/>
    </location>
</feature>
<evidence type="ECO:0000313" key="16">
    <source>
        <dbReference type="Proteomes" id="UP000234479"/>
    </source>
</evidence>
<feature type="transmembrane region" description="Helical" evidence="13">
    <location>
        <begin position="172"/>
        <end position="189"/>
    </location>
</feature>
<dbReference type="Pfam" id="PF02518">
    <property type="entry name" value="HATPase_c"/>
    <property type="match status" value="1"/>
</dbReference>
<dbReference type="GO" id="GO:0000160">
    <property type="term" value="P:phosphorelay signal transduction system"/>
    <property type="evidence" value="ECO:0007669"/>
    <property type="project" value="UniProtKB-KW"/>
</dbReference>
<evidence type="ECO:0000256" key="9">
    <source>
        <dbReference type="ARBA" id="ARBA00022840"/>
    </source>
</evidence>
<keyword evidence="8" id="KW-0418">Kinase</keyword>
<dbReference type="Gene3D" id="1.20.120.620">
    <property type="entry name" value="Backbone structure of the membrane domain of e. Coli histidine kinase receptor kdpd"/>
    <property type="match status" value="1"/>
</dbReference>
<dbReference type="SUPFAM" id="SSF55874">
    <property type="entry name" value="ATPase domain of HSP90 chaperone/DNA topoisomerase II/histidine kinase"/>
    <property type="match status" value="1"/>
</dbReference>
<keyword evidence="6 13" id="KW-0812">Transmembrane</keyword>
<dbReference type="SMART" id="SM00387">
    <property type="entry name" value="HATPase_c"/>
    <property type="match status" value="1"/>
</dbReference>
<sequence>MPSYTYVSTYDFAWISVDAAGRAWPVPKARANTSTVVGYEIRYIGCPIEQRAHIDPTRAHPDRQTSFQRSSPLKLETIFRVSAPLRAAPVALRYLLATAIILLFFALRVAAAPYMGGFPFLLFFPAIILISALFDRGTGVFAVLLSAGMAWYFFVPTVGSFEMPNPRDALPLALYVLIGLFLAVTVEALRSTAERLARISLALERANDFNKLLIEDINHRVKNHLASVNGLLHLSFREITDPDAQRAVKEASGRIGVLGRLYSRLHLSNEATAICARDYICSICDDLRDGVIGVRPVALRVDVARINIGSIMAVPIGLIVNELVENALKYAFPDERAGLITVAFDLDALGKLHLAVADDGVGFDPASSRQGGGTRLVRSLVQQLHGQLERSGPPGTAYDIRFPFEPLRLMR</sequence>
<evidence type="ECO:0000256" key="10">
    <source>
        <dbReference type="ARBA" id="ARBA00022989"/>
    </source>
</evidence>
<dbReference type="InterPro" id="IPR011495">
    <property type="entry name" value="Sig_transdc_His_kin_sub2_dim/P"/>
</dbReference>
<evidence type="ECO:0000256" key="6">
    <source>
        <dbReference type="ARBA" id="ARBA00022692"/>
    </source>
</evidence>
<evidence type="ECO:0000256" key="1">
    <source>
        <dbReference type="ARBA" id="ARBA00000085"/>
    </source>
</evidence>
<keyword evidence="4" id="KW-0597">Phosphoprotein</keyword>